<feature type="domain" description="Heterokaryon incompatibility" evidence="1">
    <location>
        <begin position="99"/>
        <end position="260"/>
    </location>
</feature>
<dbReference type="HOGENOM" id="CLU_004184_7_4_1"/>
<accession>W9W601</accession>
<gene>
    <name evidence="2" type="ORF">A1O7_09331</name>
</gene>
<dbReference type="InterPro" id="IPR010730">
    <property type="entry name" value="HET"/>
</dbReference>
<dbReference type="OrthoDB" id="2157530at2759"/>
<dbReference type="PANTHER" id="PTHR24148">
    <property type="entry name" value="ANKYRIN REPEAT DOMAIN-CONTAINING PROTEIN 39 HOMOLOG-RELATED"/>
    <property type="match status" value="1"/>
</dbReference>
<sequence>MYAKFYVIYNTITQTLRRLWHVYSLRSLLQYVFGSVFIRGPTGPTGLSKASIAPASYVYTPLESPQHIRLFELLPSQSSDAIIRCTMCHVELKSLKRPYTAVSYAWGPRDVPKATIICNDLTAHIPRTLYSALRRLRAASDLRQVLWADALCIDQADTDDAKEEKSRQVQMMDQIFAQAQEVVVDLGEVQQDDLDTLKVLSRYEAPCDATWRAIAQRPNLPEVFECLNKLDLAPADSPFWEKFTRFACRPWYTRIWIIQEFVLARKIRFLIGGEFRDESFLKRGIVRAYEHLSCLYTFNQTYTAREASVPQIEENLATVADSASAIVHMLGLREHDDNTGTFCEQLHAATGLYKATDTRDKVYALFGLSSDADIKTHLPVNYNEDLPDLAFRVSKYLARGFGIYPLYHCVGDKPAYVSWALDLENTQRDDLTAMIHASGYTRPHEVFRACGGATDFRNGMSLVRPTGLRLLGWIVDEIDCHMTTNLLARGEIRGRAHLAEQDVWFDDAYSWMLSVVHLQHLPEDAFVDQCWRTTIADMIKGSGQEAKGFVRLRDWQHSTRCLDVWRAVHQVMYRRRHPGPRGRASKDAEPRFSDRDISDLRVFAESVKYALGRKLGLTRTRRTSALLPHDARAGDLVVVIQGCQIPFLLRRNTDAWGEYFRIVGCVYAWGIMDGEAVDGCADEARVIEVC</sequence>
<dbReference type="Pfam" id="PF06985">
    <property type="entry name" value="HET"/>
    <property type="match status" value="1"/>
</dbReference>
<dbReference type="VEuPathDB" id="FungiDB:A1O7_09331"/>
<dbReference type="AlphaFoldDB" id="W9W601"/>
<dbReference type="InterPro" id="IPR052895">
    <property type="entry name" value="HetReg/Transcr_Mod"/>
</dbReference>
<dbReference type="EMBL" id="AMGW01000007">
    <property type="protein sequence ID" value="EXJ53994.1"/>
    <property type="molecule type" value="Genomic_DNA"/>
</dbReference>
<dbReference type="PANTHER" id="PTHR24148:SF64">
    <property type="entry name" value="HETEROKARYON INCOMPATIBILITY DOMAIN-CONTAINING PROTEIN"/>
    <property type="match status" value="1"/>
</dbReference>
<keyword evidence="3" id="KW-1185">Reference proteome</keyword>
<dbReference type="STRING" id="1182544.W9W601"/>
<dbReference type="Pfam" id="PF26639">
    <property type="entry name" value="Het-6_barrel"/>
    <property type="match status" value="1"/>
</dbReference>
<dbReference type="eggNOG" id="ENOG502SJQS">
    <property type="taxonomic scope" value="Eukaryota"/>
</dbReference>
<reference evidence="2 3" key="1">
    <citation type="submission" date="2013-03" db="EMBL/GenBank/DDBJ databases">
        <title>The Genome Sequence of Cladophialophora yegresii CBS 114405.</title>
        <authorList>
            <consortium name="The Broad Institute Genomics Platform"/>
            <person name="Cuomo C."/>
            <person name="de Hoog S."/>
            <person name="Gorbushina A."/>
            <person name="Walker B."/>
            <person name="Young S.K."/>
            <person name="Zeng Q."/>
            <person name="Gargeya S."/>
            <person name="Fitzgerald M."/>
            <person name="Haas B."/>
            <person name="Abouelleil A."/>
            <person name="Allen A.W."/>
            <person name="Alvarado L."/>
            <person name="Arachchi H.M."/>
            <person name="Berlin A.M."/>
            <person name="Chapman S.B."/>
            <person name="Gainer-Dewar J."/>
            <person name="Goldberg J."/>
            <person name="Griggs A."/>
            <person name="Gujja S."/>
            <person name="Hansen M."/>
            <person name="Howarth C."/>
            <person name="Imamovic A."/>
            <person name="Ireland A."/>
            <person name="Larimer J."/>
            <person name="McCowan C."/>
            <person name="Murphy C."/>
            <person name="Pearson M."/>
            <person name="Poon T.W."/>
            <person name="Priest M."/>
            <person name="Roberts A."/>
            <person name="Saif S."/>
            <person name="Shea T."/>
            <person name="Sisk P."/>
            <person name="Sykes S."/>
            <person name="Wortman J."/>
            <person name="Nusbaum C."/>
            <person name="Birren B."/>
        </authorList>
    </citation>
    <scope>NUCLEOTIDE SEQUENCE [LARGE SCALE GENOMIC DNA]</scope>
    <source>
        <strain evidence="2 3">CBS 114405</strain>
    </source>
</reference>
<evidence type="ECO:0000313" key="3">
    <source>
        <dbReference type="Proteomes" id="UP000019473"/>
    </source>
</evidence>
<evidence type="ECO:0000313" key="2">
    <source>
        <dbReference type="EMBL" id="EXJ53994.1"/>
    </source>
</evidence>
<comment type="caution">
    <text evidence="2">The sequence shown here is derived from an EMBL/GenBank/DDBJ whole genome shotgun (WGS) entry which is preliminary data.</text>
</comment>
<name>W9W601_9EURO</name>
<dbReference type="RefSeq" id="XP_007761509.1">
    <property type="nucleotide sequence ID" value="XM_007763319.1"/>
</dbReference>
<proteinExistence type="predicted"/>
<dbReference type="Proteomes" id="UP000019473">
    <property type="component" value="Unassembled WGS sequence"/>
</dbReference>
<organism evidence="2 3">
    <name type="scientific">Cladophialophora yegresii CBS 114405</name>
    <dbReference type="NCBI Taxonomy" id="1182544"/>
    <lineage>
        <taxon>Eukaryota</taxon>
        <taxon>Fungi</taxon>
        <taxon>Dikarya</taxon>
        <taxon>Ascomycota</taxon>
        <taxon>Pezizomycotina</taxon>
        <taxon>Eurotiomycetes</taxon>
        <taxon>Chaetothyriomycetidae</taxon>
        <taxon>Chaetothyriales</taxon>
        <taxon>Herpotrichiellaceae</taxon>
        <taxon>Cladophialophora</taxon>
    </lineage>
</organism>
<protein>
    <recommendedName>
        <fullName evidence="1">Heterokaryon incompatibility domain-containing protein</fullName>
    </recommendedName>
</protein>
<dbReference type="GeneID" id="19183894"/>
<evidence type="ECO:0000259" key="1">
    <source>
        <dbReference type="Pfam" id="PF06985"/>
    </source>
</evidence>